<reference evidence="2" key="1">
    <citation type="submission" date="2017-07" db="EMBL/GenBank/DDBJ databases">
        <authorList>
            <person name="Mikheyev A."/>
            <person name="Grau M."/>
        </authorList>
    </citation>
    <scope>NUCLEOTIDE SEQUENCE</scope>
    <source>
        <tissue evidence="2">Venom_gland</tissue>
    </source>
</reference>
<organism evidence="2">
    <name type="scientific">Micrurus carvalhoi</name>
    <dbReference type="NCBI Taxonomy" id="3147026"/>
    <lineage>
        <taxon>Eukaryota</taxon>
        <taxon>Metazoa</taxon>
        <taxon>Chordata</taxon>
        <taxon>Craniata</taxon>
        <taxon>Vertebrata</taxon>
        <taxon>Euteleostomi</taxon>
        <taxon>Lepidosauria</taxon>
        <taxon>Squamata</taxon>
        <taxon>Bifurcata</taxon>
        <taxon>Unidentata</taxon>
        <taxon>Episquamata</taxon>
        <taxon>Toxicofera</taxon>
        <taxon>Serpentes</taxon>
        <taxon>Colubroidea</taxon>
        <taxon>Elapidae</taxon>
        <taxon>Elapinae</taxon>
        <taxon>Micrurus</taxon>
    </lineage>
</organism>
<feature type="compositionally biased region" description="Basic and acidic residues" evidence="1">
    <location>
        <begin position="64"/>
        <end position="76"/>
    </location>
</feature>
<evidence type="ECO:0000256" key="1">
    <source>
        <dbReference type="SAM" id="MobiDB-lite"/>
    </source>
</evidence>
<feature type="region of interest" description="Disordered" evidence="1">
    <location>
        <begin position="21"/>
        <end position="42"/>
    </location>
</feature>
<protein>
    <submittedName>
        <fullName evidence="2">Uncharacterized protein</fullName>
    </submittedName>
</protein>
<reference evidence="2" key="2">
    <citation type="submission" date="2017-12" db="EMBL/GenBank/DDBJ databases">
        <title>Coralsnake Venomics: Analyses of Venom Gland Transcriptomes and Proteomes of Six Brazilian Taxa.</title>
        <authorList>
            <person name="Aird S.D."/>
            <person name="Jorge da Silva N."/>
            <person name="Qiu L."/>
            <person name="Villar-Briones A."/>
            <person name="Aparecida-Saddi V."/>
            <person name="Campos-Telles M.P."/>
            <person name="Grau M."/>
            <person name="Mikheyev A.S."/>
        </authorList>
    </citation>
    <scope>NUCLEOTIDE SEQUENCE</scope>
    <source>
        <tissue evidence="2">Venom_gland</tissue>
    </source>
</reference>
<feature type="region of interest" description="Disordered" evidence="1">
    <location>
        <begin position="57"/>
        <end position="89"/>
    </location>
</feature>
<evidence type="ECO:0000313" key="2">
    <source>
        <dbReference type="EMBL" id="LAA26494.1"/>
    </source>
</evidence>
<proteinExistence type="predicted"/>
<sequence>METKEEKKERKQSYFARLKKKKLAKQNADVPPPNTCGTHTCKTLTGKSDGSKIILEQTNSSQENYKHSAEKEDYEKKKKKSSQPKDIRRTDLKRYYSIGEFKGSSTSMLCHDFSVSEVAGNCPGIN</sequence>
<name>A0A2H6N7W6_9SAUR</name>
<dbReference type="EMBL" id="IACI01062684">
    <property type="protein sequence ID" value="LAA26494.1"/>
    <property type="molecule type" value="Transcribed_RNA"/>
</dbReference>
<accession>A0A2H6N7W6</accession>
<dbReference type="AlphaFoldDB" id="A0A2H6N7W6"/>